<dbReference type="Gene3D" id="3.40.50.150">
    <property type="entry name" value="Vaccinia Virus protein VP39"/>
    <property type="match status" value="1"/>
</dbReference>
<protein>
    <submittedName>
        <fullName evidence="2">Uncharacterized protein</fullName>
    </submittedName>
</protein>
<gene>
    <name evidence="2" type="ORF">TSUD_158970</name>
</gene>
<dbReference type="EMBL" id="DF973763">
    <property type="protein sequence ID" value="GAU39466.1"/>
    <property type="molecule type" value="Genomic_DNA"/>
</dbReference>
<sequence>MAISFYMLVQVLSATAMDFHTSVNLGVPVDLEKITMELVEIVPYRSCANQKRLLQITLCQEVLPIHFLVECATGYALFLAHGINDIDRIRYQAAEEYINRSDTPFELKDYLSFSSVDADPLLQMNAIFESNVTDELREFLKKNFEPPFRRHVLATADPIFGVNIVMKLGLCHRYETLINHVMRGLREKIHEFIGLPHADLDKAQQDLVRRYNEQMRTKLDTESPVPKPGSRVIYVGNVCGLTVSDLSDLVGSHNIEAGFILSHAHFYLKAGGHYMICTKANDMNSTGNAIFAYGDRQRQFKLIQTVMLDLVKGTYALDIGGYKMPVE</sequence>
<dbReference type="GO" id="GO:0031428">
    <property type="term" value="C:box C/D methylation guide snoRNP complex"/>
    <property type="evidence" value="ECO:0007669"/>
    <property type="project" value="InterPro"/>
</dbReference>
<proteinExistence type="predicted"/>
<dbReference type="InterPro" id="IPR029063">
    <property type="entry name" value="SAM-dependent_MTases_sf"/>
</dbReference>
<organism evidence="2 3">
    <name type="scientific">Trifolium subterraneum</name>
    <name type="common">Subterranean clover</name>
    <dbReference type="NCBI Taxonomy" id="3900"/>
    <lineage>
        <taxon>Eukaryota</taxon>
        <taxon>Viridiplantae</taxon>
        <taxon>Streptophyta</taxon>
        <taxon>Embryophyta</taxon>
        <taxon>Tracheophyta</taxon>
        <taxon>Spermatophyta</taxon>
        <taxon>Magnoliopsida</taxon>
        <taxon>eudicotyledons</taxon>
        <taxon>Gunneridae</taxon>
        <taxon>Pentapetalae</taxon>
        <taxon>rosids</taxon>
        <taxon>fabids</taxon>
        <taxon>Fabales</taxon>
        <taxon>Fabaceae</taxon>
        <taxon>Papilionoideae</taxon>
        <taxon>50 kb inversion clade</taxon>
        <taxon>NPAAA clade</taxon>
        <taxon>Hologalegina</taxon>
        <taxon>IRL clade</taxon>
        <taxon>Trifolieae</taxon>
        <taxon>Trifolium</taxon>
    </lineage>
</organism>
<feature type="chain" id="PRO_5016413966" evidence="1">
    <location>
        <begin position="17"/>
        <end position="327"/>
    </location>
</feature>
<dbReference type="SMART" id="SM01206">
    <property type="entry name" value="Fibrillarin"/>
    <property type="match status" value="1"/>
</dbReference>
<dbReference type="GO" id="GO:0032040">
    <property type="term" value="C:small-subunit processome"/>
    <property type="evidence" value="ECO:0007669"/>
    <property type="project" value="InterPro"/>
</dbReference>
<accession>A0A2Z6N6N7</accession>
<dbReference type="GO" id="GO:0008168">
    <property type="term" value="F:methyltransferase activity"/>
    <property type="evidence" value="ECO:0007669"/>
    <property type="project" value="InterPro"/>
</dbReference>
<keyword evidence="1" id="KW-0732">Signal</keyword>
<name>A0A2Z6N6N7_TRISU</name>
<dbReference type="GO" id="GO:0030515">
    <property type="term" value="F:snoRNA binding"/>
    <property type="evidence" value="ECO:0007669"/>
    <property type="project" value="InterPro"/>
</dbReference>
<dbReference type="PANTHER" id="PTHR10894">
    <property type="entry name" value="NUCLEOLAR PROTEIN 5 NUCLEOLAR PROTEIN NOP5 NOP58"/>
    <property type="match status" value="1"/>
</dbReference>
<dbReference type="AlphaFoldDB" id="A0A2Z6N6N7"/>
<reference evidence="3" key="1">
    <citation type="journal article" date="2017" name="Front. Plant Sci.">
        <title>Climate Clever Clovers: New Paradigm to Reduce the Environmental Footprint of Ruminants by Breeding Low Methanogenic Forages Utilizing Haplotype Variation.</title>
        <authorList>
            <person name="Kaur P."/>
            <person name="Appels R."/>
            <person name="Bayer P.E."/>
            <person name="Keeble-Gagnere G."/>
            <person name="Wang J."/>
            <person name="Hirakawa H."/>
            <person name="Shirasawa K."/>
            <person name="Vercoe P."/>
            <person name="Stefanova K."/>
            <person name="Durmic Z."/>
            <person name="Nichols P."/>
            <person name="Revell C."/>
            <person name="Isobe S.N."/>
            <person name="Edwards D."/>
            <person name="Erskine W."/>
        </authorList>
    </citation>
    <scope>NUCLEOTIDE SEQUENCE [LARGE SCALE GENOMIC DNA]</scope>
    <source>
        <strain evidence="3">cv. Daliak</strain>
    </source>
</reference>
<evidence type="ECO:0000313" key="2">
    <source>
        <dbReference type="EMBL" id="GAU39466.1"/>
    </source>
</evidence>
<dbReference type="PANTHER" id="PTHR10894:SF0">
    <property type="entry name" value="NUCLEOLAR PROTEIN 56"/>
    <property type="match status" value="1"/>
</dbReference>
<dbReference type="Proteomes" id="UP000242715">
    <property type="component" value="Unassembled WGS sequence"/>
</dbReference>
<feature type="signal peptide" evidence="1">
    <location>
        <begin position="1"/>
        <end position="16"/>
    </location>
</feature>
<evidence type="ECO:0000313" key="3">
    <source>
        <dbReference type="Proteomes" id="UP000242715"/>
    </source>
</evidence>
<dbReference type="GO" id="GO:0006364">
    <property type="term" value="P:rRNA processing"/>
    <property type="evidence" value="ECO:0007669"/>
    <property type="project" value="InterPro"/>
</dbReference>
<dbReference type="InterPro" id="IPR045056">
    <property type="entry name" value="Nop56/Nop58"/>
</dbReference>
<keyword evidence="3" id="KW-1185">Reference proteome</keyword>
<dbReference type="InterPro" id="IPR000692">
    <property type="entry name" value="Fibrillarin"/>
</dbReference>
<dbReference type="OrthoDB" id="1443738at2759"/>
<evidence type="ECO:0000256" key="1">
    <source>
        <dbReference type="SAM" id="SignalP"/>
    </source>
</evidence>